<name>A0ABM0GSR3_SACKO</name>
<proteinExistence type="predicted"/>
<keyword evidence="2" id="KW-1185">Reference proteome</keyword>
<sequence length="390" mass="44314">MAMAMERTGSHHASQGSRSTINVTVPSEHSLQQLPRVPNPIGAAEPAESQGVLSDRDVSRILATRILERAWCSYRDRQMFRLLKHAVCAAEHSLSHEILRKVCPSEAQFLRDSSVQVRVRFRFGGTEFPPFILFKIYMHTGGQGVKYISGKKCIRPASEAAEDACRLMGHRNFYDQMITDACQHDKSKITDEIDVTTMKDYMQYLSNLDELPATLGGKDNHWRKLDLSALPRTTILYDIVDYMRCGSPSDRLRKEMPLLMARPITQEIQLAHIRTISQLRSIPITPAPTPKSGLASRQSIPGLSARRSRQAKERAYKMRQVYTMPLDHKQADGDIENSFRREKTVPANMPGKTEDIQEDAEEEDWEKEADKLYTWTQGLSVDDLGMFSPF</sequence>
<evidence type="ECO:0000256" key="1">
    <source>
        <dbReference type="SAM" id="MobiDB-lite"/>
    </source>
</evidence>
<dbReference type="PANTHER" id="PTHR33504">
    <property type="entry name" value="NADH DEHYDROGENASE (UBIQUINONE) 1 BETA SUBCOMPLEX, 4"/>
    <property type="match status" value="1"/>
</dbReference>
<dbReference type="Proteomes" id="UP000694865">
    <property type="component" value="Unplaced"/>
</dbReference>
<feature type="region of interest" description="Disordered" evidence="1">
    <location>
        <begin position="1"/>
        <end position="20"/>
    </location>
</feature>
<feature type="region of interest" description="Disordered" evidence="1">
    <location>
        <begin position="342"/>
        <end position="365"/>
    </location>
</feature>
<dbReference type="RefSeq" id="XP_002736551.1">
    <property type="nucleotide sequence ID" value="XM_002736505.2"/>
</dbReference>
<reference evidence="3" key="1">
    <citation type="submission" date="2025-08" db="UniProtKB">
        <authorList>
            <consortium name="RefSeq"/>
        </authorList>
    </citation>
    <scope>IDENTIFICATION</scope>
    <source>
        <tissue evidence="3">Testes</tissue>
    </source>
</reference>
<dbReference type="PANTHER" id="PTHR33504:SF1">
    <property type="entry name" value="FAMILY WITH SEQUENCE SIMILARITY 90, MEMBER A1B"/>
    <property type="match status" value="1"/>
</dbReference>
<protein>
    <submittedName>
        <fullName evidence="3">Uncharacterized protein</fullName>
    </submittedName>
</protein>
<feature type="region of interest" description="Disordered" evidence="1">
    <location>
        <begin position="284"/>
        <end position="310"/>
    </location>
</feature>
<evidence type="ECO:0000313" key="2">
    <source>
        <dbReference type="Proteomes" id="UP000694865"/>
    </source>
</evidence>
<organism evidence="2 3">
    <name type="scientific">Saccoglossus kowalevskii</name>
    <name type="common">Acorn worm</name>
    <dbReference type="NCBI Taxonomy" id="10224"/>
    <lineage>
        <taxon>Eukaryota</taxon>
        <taxon>Metazoa</taxon>
        <taxon>Hemichordata</taxon>
        <taxon>Enteropneusta</taxon>
        <taxon>Harrimaniidae</taxon>
        <taxon>Saccoglossus</taxon>
    </lineage>
</organism>
<accession>A0ABM0GSR3</accession>
<feature type="compositionally biased region" description="Polar residues" evidence="1">
    <location>
        <begin position="11"/>
        <end position="20"/>
    </location>
</feature>
<evidence type="ECO:0000313" key="3">
    <source>
        <dbReference type="RefSeq" id="XP_002736551.1"/>
    </source>
</evidence>
<gene>
    <name evidence="3" type="primary">LOC100377974</name>
</gene>
<feature type="compositionally biased region" description="Acidic residues" evidence="1">
    <location>
        <begin position="356"/>
        <end position="365"/>
    </location>
</feature>
<dbReference type="GeneID" id="100377974"/>